<dbReference type="InterPro" id="IPR004518">
    <property type="entry name" value="MazG-like_dom"/>
</dbReference>
<dbReference type="InterPro" id="IPR048011">
    <property type="entry name" value="NTP-PPase_MazG-like_C"/>
</dbReference>
<feature type="domain" description="Tetrapyrrole methylase" evidence="1">
    <location>
        <begin position="7"/>
        <end position="205"/>
    </location>
</feature>
<dbReference type="InterPro" id="IPR011551">
    <property type="entry name" value="NTP_PyrPHydrolase_MazG"/>
</dbReference>
<proteinExistence type="predicted"/>
<evidence type="ECO:0000313" key="4">
    <source>
        <dbReference type="Proteomes" id="UP000831782"/>
    </source>
</evidence>
<dbReference type="InterPro" id="IPR000878">
    <property type="entry name" value="4pyrrol_Mease"/>
</dbReference>
<dbReference type="Gene3D" id="3.40.1010.10">
    <property type="entry name" value="Cobalt-precorrin-4 Transmethylase, Domain 1"/>
    <property type="match status" value="1"/>
</dbReference>
<organism evidence="3 4">
    <name type="scientific">Gracilibacillus caseinilyticus</name>
    <dbReference type="NCBI Taxonomy" id="2932256"/>
    <lineage>
        <taxon>Bacteria</taxon>
        <taxon>Bacillati</taxon>
        <taxon>Bacillota</taxon>
        <taxon>Bacilli</taxon>
        <taxon>Bacillales</taxon>
        <taxon>Bacillaceae</taxon>
        <taxon>Gracilibacillus</taxon>
    </lineage>
</organism>
<protein>
    <submittedName>
        <fullName evidence="3">Nucleoside triphosphate pyrophosphohydrolase</fullName>
        <ecNumber evidence="3">3.6.1.9</ecNumber>
    </submittedName>
</protein>
<name>A0ABY4EYZ7_9BACI</name>
<dbReference type="SUPFAM" id="SSF53790">
    <property type="entry name" value="Tetrapyrrole methylase"/>
    <property type="match status" value="1"/>
</dbReference>
<dbReference type="EC" id="3.6.1.9" evidence="3"/>
<feature type="domain" description="NTP pyrophosphohydrolase MazG-like" evidence="2">
    <location>
        <begin position="253"/>
        <end position="326"/>
    </location>
</feature>
<evidence type="ECO:0000259" key="2">
    <source>
        <dbReference type="Pfam" id="PF03819"/>
    </source>
</evidence>
<dbReference type="GO" id="GO:0047429">
    <property type="term" value="F:nucleoside triphosphate diphosphatase activity"/>
    <property type="evidence" value="ECO:0007669"/>
    <property type="project" value="UniProtKB-EC"/>
</dbReference>
<evidence type="ECO:0000259" key="1">
    <source>
        <dbReference type="Pfam" id="PF00590"/>
    </source>
</evidence>
<reference evidence="3 4" key="1">
    <citation type="submission" date="2022-04" db="EMBL/GenBank/DDBJ databases">
        <title>Gracilibacillus sp. isolated from saltern.</title>
        <authorList>
            <person name="Won M."/>
            <person name="Lee C.-M."/>
            <person name="Woen H.-Y."/>
            <person name="Kwon S.-W."/>
        </authorList>
    </citation>
    <scope>NUCLEOTIDE SEQUENCE [LARGE SCALE GENOMIC DNA]</scope>
    <source>
        <strain evidence="3 4">SSWR10-1</strain>
    </source>
</reference>
<dbReference type="Proteomes" id="UP000831782">
    <property type="component" value="Chromosome"/>
</dbReference>
<dbReference type="NCBIfam" id="NF007113">
    <property type="entry name" value="PRK09562.1"/>
    <property type="match status" value="1"/>
</dbReference>
<dbReference type="Pfam" id="PF03819">
    <property type="entry name" value="MazG"/>
    <property type="match status" value="1"/>
</dbReference>
<keyword evidence="3" id="KW-0378">Hydrolase</keyword>
<dbReference type="RefSeq" id="WP_244721786.1">
    <property type="nucleotide sequence ID" value="NZ_CP095072.1"/>
</dbReference>
<evidence type="ECO:0000313" key="3">
    <source>
        <dbReference type="EMBL" id="UOQ49515.1"/>
    </source>
</evidence>
<dbReference type="PANTHER" id="PTHR30522:SF0">
    <property type="entry name" value="NUCLEOSIDE TRIPHOSPHATE PYROPHOSPHOHYDROLASE"/>
    <property type="match status" value="1"/>
</dbReference>
<dbReference type="CDD" id="cd11529">
    <property type="entry name" value="NTP-PPase_MazG_Cterm"/>
    <property type="match status" value="1"/>
</dbReference>
<dbReference type="CDD" id="cd11723">
    <property type="entry name" value="YabN_N_like"/>
    <property type="match status" value="1"/>
</dbReference>
<sequence>MKPLIEVIGLGAGDINQLPLGIYRKLTNSEINCYVRTIDHPVIDSLREEAVSFQSFDTVYEKYDQFEAVYKEIASTLKEKATADGNVLYAVPGHPMLAEQTVQLLLNDTDIEVRIVGGQSFLDDLFSALKIDPIEGFQFLDATSFERRQLQLSQHIVFCQVYDAFNASEVKLTLLEDLPPEYPIYIAEAVGSEQESVIQIPLVELDQQMKLSNLTSVYLPPVDKTLLHHQFYQLKDIIATLRSPEGCPWDRKQTHQTLKKYLVEETYEVLEAIDREDDEAVAEELGDVLLQIMLHSEIGEEAGFFTIDDVIYSITEKMIRRHPHVFGDVVVRDEDDVMDNWQSIKKQEKGEETILQQLDKGMPANLLAEEIQKQAAKVGFDWKEVEPIWEKVYEELEEFKATERLSSHVEREKEFGDILFAMINLGRYYKINPEIALMRTNQKFINRFQFVESKVNESEKDWDSYTLAELDEFWEEAKQFDN</sequence>
<dbReference type="Gene3D" id="1.10.287.1080">
    <property type="entry name" value="MazG-like"/>
    <property type="match status" value="2"/>
</dbReference>
<dbReference type="InterPro" id="IPR048015">
    <property type="entry name" value="NTP-PPase_MazG-like_N"/>
</dbReference>
<keyword evidence="4" id="KW-1185">Reference proteome</keyword>
<dbReference type="InterPro" id="IPR035013">
    <property type="entry name" value="YabN_N"/>
</dbReference>
<dbReference type="InterPro" id="IPR035996">
    <property type="entry name" value="4pyrrol_Methylase_sf"/>
</dbReference>
<gene>
    <name evidence="3" type="primary">mazG</name>
    <name evidence="3" type="ORF">MUN88_05350</name>
</gene>
<dbReference type="EMBL" id="CP095072">
    <property type="protein sequence ID" value="UOQ49515.1"/>
    <property type="molecule type" value="Genomic_DNA"/>
</dbReference>
<dbReference type="PANTHER" id="PTHR30522">
    <property type="entry name" value="NUCLEOSIDE TRIPHOSPHATE PYROPHOSPHOHYDROLASE"/>
    <property type="match status" value="1"/>
</dbReference>
<dbReference type="InterPro" id="IPR024180">
    <property type="entry name" value="Tetrapyrrole_Mease/MazG_pred"/>
</dbReference>
<dbReference type="SUPFAM" id="SSF101386">
    <property type="entry name" value="all-alpha NTP pyrophosphatases"/>
    <property type="match status" value="2"/>
</dbReference>
<dbReference type="InterPro" id="IPR014777">
    <property type="entry name" value="4pyrrole_Mease_sub1"/>
</dbReference>
<dbReference type="PIRSF" id="PIRSF002845">
    <property type="entry name" value="Ttrprl_mtas_MazG"/>
    <property type="match status" value="1"/>
</dbReference>
<accession>A0ABY4EYZ7</accession>
<dbReference type="CDD" id="cd11528">
    <property type="entry name" value="NTP-PPase_MazG_Nterm"/>
    <property type="match status" value="1"/>
</dbReference>
<dbReference type="Pfam" id="PF00590">
    <property type="entry name" value="TP_methylase"/>
    <property type="match status" value="1"/>
</dbReference>
<dbReference type="NCBIfam" id="TIGR00444">
    <property type="entry name" value="mazG"/>
    <property type="match status" value="1"/>
</dbReference>